<evidence type="ECO:0000313" key="1">
    <source>
        <dbReference type="EMBL" id="TQD78285.1"/>
    </source>
</evidence>
<accession>A0A540KVM3</accession>
<proteinExistence type="predicted"/>
<dbReference type="Proteomes" id="UP000315295">
    <property type="component" value="Unassembled WGS sequence"/>
</dbReference>
<dbReference type="AlphaFoldDB" id="A0A540KVM3"/>
<evidence type="ECO:0000313" key="2">
    <source>
        <dbReference type="Proteomes" id="UP000315295"/>
    </source>
</evidence>
<dbReference type="EMBL" id="VIEB01000916">
    <property type="protein sequence ID" value="TQD78285.1"/>
    <property type="molecule type" value="Genomic_DNA"/>
</dbReference>
<gene>
    <name evidence="1" type="ORF">C1H46_036171</name>
</gene>
<keyword evidence="2" id="KW-1185">Reference proteome</keyword>
<protein>
    <submittedName>
        <fullName evidence="1">Uncharacterized protein</fullName>
    </submittedName>
</protein>
<sequence>MATTNTTTQAVGVKGVDVSASTDEAAAKAVHKRYEGLVMVRTKAACVFVQGRGHRVGGQSVPKKGL</sequence>
<name>A0A540KVM3_MALBA</name>
<comment type="caution">
    <text evidence="1">The sequence shown here is derived from an EMBL/GenBank/DDBJ whole genome shotgun (WGS) entry which is preliminary data.</text>
</comment>
<organism evidence="1 2">
    <name type="scientific">Malus baccata</name>
    <name type="common">Siberian crab apple</name>
    <name type="synonym">Pyrus baccata</name>
    <dbReference type="NCBI Taxonomy" id="106549"/>
    <lineage>
        <taxon>Eukaryota</taxon>
        <taxon>Viridiplantae</taxon>
        <taxon>Streptophyta</taxon>
        <taxon>Embryophyta</taxon>
        <taxon>Tracheophyta</taxon>
        <taxon>Spermatophyta</taxon>
        <taxon>Magnoliopsida</taxon>
        <taxon>eudicotyledons</taxon>
        <taxon>Gunneridae</taxon>
        <taxon>Pentapetalae</taxon>
        <taxon>rosids</taxon>
        <taxon>fabids</taxon>
        <taxon>Rosales</taxon>
        <taxon>Rosaceae</taxon>
        <taxon>Amygdaloideae</taxon>
        <taxon>Maleae</taxon>
        <taxon>Malus</taxon>
    </lineage>
</organism>
<reference evidence="1 2" key="1">
    <citation type="journal article" date="2019" name="G3 (Bethesda)">
        <title>Sequencing of a Wild Apple (Malus baccata) Genome Unravels the Differences Between Cultivated and Wild Apple Species Regarding Disease Resistance and Cold Tolerance.</title>
        <authorList>
            <person name="Chen X."/>
        </authorList>
    </citation>
    <scope>NUCLEOTIDE SEQUENCE [LARGE SCALE GENOMIC DNA]</scope>
    <source>
        <strain evidence="2">cv. Shandingzi</strain>
        <tissue evidence="1">Leaves</tissue>
    </source>
</reference>